<gene>
    <name evidence="1" type="ORF">DPEC_G00022210</name>
</gene>
<name>A0ACC2HH51_DALPE</name>
<comment type="caution">
    <text evidence="1">The sequence shown here is derived from an EMBL/GenBank/DDBJ whole genome shotgun (WGS) entry which is preliminary data.</text>
</comment>
<sequence length="71" mass="7665">MEVSESSQIQATLVFIKGLQPSPIPPGVYLRPRPRPIRICVTASLPRNGCVPLTNLTRALASLPKPLICTS</sequence>
<dbReference type="Proteomes" id="UP001157502">
    <property type="component" value="Chromosome 2"/>
</dbReference>
<dbReference type="EMBL" id="CM055729">
    <property type="protein sequence ID" value="KAJ8015060.1"/>
    <property type="molecule type" value="Genomic_DNA"/>
</dbReference>
<proteinExistence type="predicted"/>
<evidence type="ECO:0000313" key="2">
    <source>
        <dbReference type="Proteomes" id="UP001157502"/>
    </source>
</evidence>
<keyword evidence="2" id="KW-1185">Reference proteome</keyword>
<accession>A0ACC2HH51</accession>
<reference evidence="1" key="1">
    <citation type="submission" date="2021-05" db="EMBL/GenBank/DDBJ databases">
        <authorList>
            <person name="Pan Q."/>
            <person name="Jouanno E."/>
            <person name="Zahm M."/>
            <person name="Klopp C."/>
            <person name="Cabau C."/>
            <person name="Louis A."/>
            <person name="Berthelot C."/>
            <person name="Parey E."/>
            <person name="Roest Crollius H."/>
            <person name="Montfort J."/>
            <person name="Robinson-Rechavi M."/>
            <person name="Bouchez O."/>
            <person name="Lampietro C."/>
            <person name="Lopez Roques C."/>
            <person name="Donnadieu C."/>
            <person name="Postlethwait J."/>
            <person name="Bobe J."/>
            <person name="Dillon D."/>
            <person name="Chandos A."/>
            <person name="von Hippel F."/>
            <person name="Guiguen Y."/>
        </authorList>
    </citation>
    <scope>NUCLEOTIDE SEQUENCE</scope>
    <source>
        <strain evidence="1">YG-Jan2019</strain>
    </source>
</reference>
<organism evidence="1 2">
    <name type="scientific">Dallia pectoralis</name>
    <name type="common">Alaska blackfish</name>
    <dbReference type="NCBI Taxonomy" id="75939"/>
    <lineage>
        <taxon>Eukaryota</taxon>
        <taxon>Metazoa</taxon>
        <taxon>Chordata</taxon>
        <taxon>Craniata</taxon>
        <taxon>Vertebrata</taxon>
        <taxon>Euteleostomi</taxon>
        <taxon>Actinopterygii</taxon>
        <taxon>Neopterygii</taxon>
        <taxon>Teleostei</taxon>
        <taxon>Protacanthopterygii</taxon>
        <taxon>Esociformes</taxon>
        <taxon>Umbridae</taxon>
        <taxon>Dallia</taxon>
    </lineage>
</organism>
<evidence type="ECO:0000313" key="1">
    <source>
        <dbReference type="EMBL" id="KAJ8015060.1"/>
    </source>
</evidence>
<protein>
    <submittedName>
        <fullName evidence="1">Uncharacterized protein</fullName>
    </submittedName>
</protein>